<dbReference type="Proteomes" id="UP000184330">
    <property type="component" value="Unassembled WGS sequence"/>
</dbReference>
<dbReference type="STRING" id="576137.A0A1L7XMV6"/>
<gene>
    <name evidence="2" type="ORF">PAC_16264</name>
</gene>
<dbReference type="Pfam" id="PF26639">
    <property type="entry name" value="Het-6_barrel"/>
    <property type="match status" value="1"/>
</dbReference>
<reference evidence="2 3" key="1">
    <citation type="submission" date="2016-03" db="EMBL/GenBank/DDBJ databases">
        <authorList>
            <person name="Ploux O."/>
        </authorList>
    </citation>
    <scope>NUCLEOTIDE SEQUENCE [LARGE SCALE GENOMIC DNA]</scope>
    <source>
        <strain evidence="2 3">UAMH 11012</strain>
    </source>
</reference>
<dbReference type="InterPro" id="IPR052895">
    <property type="entry name" value="HetReg/Transcr_Mod"/>
</dbReference>
<dbReference type="PANTHER" id="PTHR24148">
    <property type="entry name" value="ANKYRIN REPEAT DOMAIN-CONTAINING PROTEIN 39 HOMOLOG-RELATED"/>
    <property type="match status" value="1"/>
</dbReference>
<name>A0A1L7XMV6_9HELO</name>
<protein>
    <recommendedName>
        <fullName evidence="1">Heterokaryon incompatibility domain-containing protein</fullName>
    </recommendedName>
</protein>
<accession>A0A1L7XMV6</accession>
<dbReference type="OrthoDB" id="4850726at2759"/>
<dbReference type="Pfam" id="PF06985">
    <property type="entry name" value="HET"/>
    <property type="match status" value="1"/>
</dbReference>
<keyword evidence="3" id="KW-1185">Reference proteome</keyword>
<feature type="domain" description="Heterokaryon incompatibility" evidence="1">
    <location>
        <begin position="76"/>
        <end position="241"/>
    </location>
</feature>
<evidence type="ECO:0000313" key="3">
    <source>
        <dbReference type="Proteomes" id="UP000184330"/>
    </source>
</evidence>
<proteinExistence type="predicted"/>
<organism evidence="2 3">
    <name type="scientific">Phialocephala subalpina</name>
    <dbReference type="NCBI Taxonomy" id="576137"/>
    <lineage>
        <taxon>Eukaryota</taxon>
        <taxon>Fungi</taxon>
        <taxon>Dikarya</taxon>
        <taxon>Ascomycota</taxon>
        <taxon>Pezizomycotina</taxon>
        <taxon>Leotiomycetes</taxon>
        <taxon>Helotiales</taxon>
        <taxon>Mollisiaceae</taxon>
        <taxon>Phialocephala</taxon>
        <taxon>Phialocephala fortinii species complex</taxon>
    </lineage>
</organism>
<evidence type="ECO:0000313" key="2">
    <source>
        <dbReference type="EMBL" id="CZR66363.1"/>
    </source>
</evidence>
<dbReference type="PANTHER" id="PTHR24148:SF64">
    <property type="entry name" value="HETEROKARYON INCOMPATIBILITY DOMAIN-CONTAINING PROTEIN"/>
    <property type="match status" value="1"/>
</dbReference>
<evidence type="ECO:0000259" key="1">
    <source>
        <dbReference type="Pfam" id="PF06985"/>
    </source>
</evidence>
<dbReference type="EMBL" id="FJOG01000036">
    <property type="protein sequence ID" value="CZR66363.1"/>
    <property type="molecule type" value="Genomic_DNA"/>
</dbReference>
<sequence length="627" mass="72113">MPRYQYSRLQVETQEIRLVTLLAGKFSDAIRYSISHKANPDPALEFTSWEHPSPSFDPCIINDEDNRDIIEVQPQFEALSYTWGSPKNPEISYVEVIDEKQHSTTLYTLEIGQNLALALRHLRRSDDSRVLWIDAISINQEDIKERETQVMRMGDIYRHAHRVVVWLGPSFVKSHLAISALEFIGKQVEATKNDWVYQSPDCTEPQWYHARCVLPYTEKVWHATQTLLEFPWFQRVWIVQEIQLANERCMMICGDKEISWYLFRRGIILLFGKRNHLPETLRPLIERVAELSRTLTSDPLQALLIVARRNLCKEPVDKIFGILGLTSPLFESKVRPNYSLSASEVYKSILLEQSFLSSRLELLASCDSRVPRMVGLPSWVPDCNKALDTTQDLADFARRIGSRATGHSYVTGEDLLDAYAWTLSSGTLRDRYKALQHYPTHAEMKELILHHTTKASKETSDKKLSDKFERFVQYSKGKSFMEATNGYIGIGISSVRPGDMVCTILGCSHPLLLRPNSEGTFEVIGPCYLHGIMYGESLLGPLPHPWEYQLLDMKDGGGAFEPWYLNPTTNIHTRDDPRLGELPPEWDKVEDRERTRDDPVFVSWYRNKTSGEEINSDPRLTPEALQY</sequence>
<dbReference type="InterPro" id="IPR010730">
    <property type="entry name" value="HET"/>
</dbReference>
<dbReference type="AlphaFoldDB" id="A0A1L7XMV6"/>